<feature type="non-terminal residue" evidence="2">
    <location>
        <position position="1"/>
    </location>
</feature>
<name>A0A6J4QXY1_9ACTN</name>
<feature type="compositionally biased region" description="Gly residues" evidence="1">
    <location>
        <begin position="12"/>
        <end position="27"/>
    </location>
</feature>
<gene>
    <name evidence="2" type="ORF">AVDCRST_MAG02-1022</name>
</gene>
<evidence type="ECO:0000313" key="2">
    <source>
        <dbReference type="EMBL" id="CAA9452833.1"/>
    </source>
</evidence>
<organism evidence="2">
    <name type="scientific">uncultured Rubrobacteraceae bacterium</name>
    <dbReference type="NCBI Taxonomy" id="349277"/>
    <lineage>
        <taxon>Bacteria</taxon>
        <taxon>Bacillati</taxon>
        <taxon>Actinomycetota</taxon>
        <taxon>Rubrobacteria</taxon>
        <taxon>Rubrobacterales</taxon>
        <taxon>Rubrobacteraceae</taxon>
        <taxon>environmental samples</taxon>
    </lineage>
</organism>
<evidence type="ECO:0000256" key="1">
    <source>
        <dbReference type="SAM" id="MobiDB-lite"/>
    </source>
</evidence>
<feature type="region of interest" description="Disordered" evidence="1">
    <location>
        <begin position="1"/>
        <end position="96"/>
    </location>
</feature>
<proteinExistence type="predicted"/>
<dbReference type="AlphaFoldDB" id="A0A6J4QXY1"/>
<reference evidence="2" key="1">
    <citation type="submission" date="2020-02" db="EMBL/GenBank/DDBJ databases">
        <authorList>
            <person name="Meier V. D."/>
        </authorList>
    </citation>
    <scope>NUCLEOTIDE SEQUENCE</scope>
    <source>
        <strain evidence="2">AVDCRST_MAG02</strain>
    </source>
</reference>
<sequence length="96" mass="10451">EARRARDPALTHGGGVPAHGRVQGGQDGRGRRRAQRDQTRPLDPRTGAGNERTALRRSRRRPPILEPAGEAEQGSGRTSPGEHTGELFRGRSLRTV</sequence>
<feature type="non-terminal residue" evidence="2">
    <location>
        <position position="96"/>
    </location>
</feature>
<protein>
    <submittedName>
        <fullName evidence="2">Uncharacterized protein</fullName>
    </submittedName>
</protein>
<dbReference type="EMBL" id="CADCVH010000034">
    <property type="protein sequence ID" value="CAA9452833.1"/>
    <property type="molecule type" value="Genomic_DNA"/>
</dbReference>
<accession>A0A6J4QXY1</accession>